<name>A0A927I003_9HYPH</name>
<feature type="signal peptide" evidence="1">
    <location>
        <begin position="1"/>
        <end position="23"/>
    </location>
</feature>
<reference evidence="3" key="1">
    <citation type="submission" date="2020-09" db="EMBL/GenBank/DDBJ databases">
        <title>Bosea spartocytisi sp. nov. a root nodule endophyte of Spartocytisus supranubius in the high mountain ecosystem fo the Teide National Park (Canary Islands, Spain).</title>
        <authorList>
            <person name="Pulido-Suarez L."/>
            <person name="Peix A."/>
            <person name="Igual J.M."/>
            <person name="Socas-Perez N."/>
            <person name="Velazquez E."/>
            <person name="Flores-Felix J.D."/>
            <person name="Leon-Barrios M."/>
        </authorList>
    </citation>
    <scope>NUCLEOTIDE SEQUENCE</scope>
    <source>
        <strain evidence="3">SSUT16</strain>
    </source>
</reference>
<accession>A0A927I003</accession>
<comment type="caution">
    <text evidence="3">The sequence shown here is derived from an EMBL/GenBank/DDBJ whole genome shotgun (WGS) entry which is preliminary data.</text>
</comment>
<keyword evidence="1" id="KW-0732">Signal</keyword>
<dbReference type="InterPro" id="IPR025711">
    <property type="entry name" value="PepSY"/>
</dbReference>
<evidence type="ECO:0000313" key="3">
    <source>
        <dbReference type="EMBL" id="MBD3845847.1"/>
    </source>
</evidence>
<dbReference type="RefSeq" id="WP_191123971.1">
    <property type="nucleotide sequence ID" value="NZ_JACXWY010000004.1"/>
</dbReference>
<evidence type="ECO:0000259" key="2">
    <source>
        <dbReference type="Pfam" id="PF13670"/>
    </source>
</evidence>
<proteinExistence type="predicted"/>
<sequence length="102" mass="11051">MLSRRSMALAAMATLALSARAMAQPSGTPPKPSDRTISMEDARRIATENGVARIEEIKFDDGHWMVEGRDSLGSEIEIRLRASDGAVLKLERERPASAKAGN</sequence>
<feature type="domain" description="PepSY" evidence="2">
    <location>
        <begin position="9"/>
        <end position="90"/>
    </location>
</feature>
<feature type="chain" id="PRO_5037802826" evidence="1">
    <location>
        <begin position="24"/>
        <end position="102"/>
    </location>
</feature>
<dbReference type="Pfam" id="PF13670">
    <property type="entry name" value="PepSY_2"/>
    <property type="match status" value="1"/>
</dbReference>
<dbReference type="Gene3D" id="3.10.450.40">
    <property type="match status" value="1"/>
</dbReference>
<evidence type="ECO:0000256" key="1">
    <source>
        <dbReference type="SAM" id="SignalP"/>
    </source>
</evidence>
<evidence type="ECO:0000313" key="4">
    <source>
        <dbReference type="Proteomes" id="UP000619295"/>
    </source>
</evidence>
<dbReference type="Proteomes" id="UP000619295">
    <property type="component" value="Unassembled WGS sequence"/>
</dbReference>
<dbReference type="AlphaFoldDB" id="A0A927I003"/>
<organism evidence="3 4">
    <name type="scientific">Bosea spartocytisi</name>
    <dbReference type="NCBI Taxonomy" id="2773451"/>
    <lineage>
        <taxon>Bacteria</taxon>
        <taxon>Pseudomonadati</taxon>
        <taxon>Pseudomonadota</taxon>
        <taxon>Alphaproteobacteria</taxon>
        <taxon>Hyphomicrobiales</taxon>
        <taxon>Boseaceae</taxon>
        <taxon>Bosea</taxon>
    </lineage>
</organism>
<keyword evidence="4" id="KW-1185">Reference proteome</keyword>
<gene>
    <name evidence="3" type="ORF">IED13_09070</name>
</gene>
<protein>
    <submittedName>
        <fullName evidence="3">PepSY domain-containing protein</fullName>
    </submittedName>
</protein>
<dbReference type="EMBL" id="JACXWY010000004">
    <property type="protein sequence ID" value="MBD3845847.1"/>
    <property type="molecule type" value="Genomic_DNA"/>
</dbReference>